<dbReference type="GO" id="GO:0003700">
    <property type="term" value="F:DNA-binding transcription factor activity"/>
    <property type="evidence" value="ECO:0007669"/>
    <property type="project" value="InterPro"/>
</dbReference>
<name>A0AAD1YI85_9CLOT</name>
<dbReference type="SUPFAM" id="SSF46689">
    <property type="entry name" value="Homeodomain-like"/>
    <property type="match status" value="1"/>
</dbReference>
<keyword evidence="3" id="KW-0804">Transcription</keyword>
<sequence>MNENYFCRFFKDNIGMSLTTYINKYRCEKAAKLLLDSNLKILEVAISCGFDNNSYFIRTFKSIKGCTPKEYRRINKAENHS</sequence>
<dbReference type="InterPro" id="IPR009057">
    <property type="entry name" value="Homeodomain-like_sf"/>
</dbReference>
<gene>
    <name evidence="5" type="primary">tetD</name>
    <name evidence="5" type="ORF">CNEO2_490015</name>
</gene>
<dbReference type="AlphaFoldDB" id="A0AAD1YI85"/>
<evidence type="ECO:0000313" key="5">
    <source>
        <dbReference type="EMBL" id="CAI3638022.1"/>
    </source>
</evidence>
<evidence type="ECO:0000256" key="2">
    <source>
        <dbReference type="ARBA" id="ARBA00023125"/>
    </source>
</evidence>
<keyword evidence="2" id="KW-0238">DNA-binding</keyword>
<organism evidence="5 6">
    <name type="scientific">Clostridium neonatale</name>
    <dbReference type="NCBI Taxonomy" id="137838"/>
    <lineage>
        <taxon>Bacteria</taxon>
        <taxon>Bacillati</taxon>
        <taxon>Bacillota</taxon>
        <taxon>Clostridia</taxon>
        <taxon>Eubacteriales</taxon>
        <taxon>Clostridiaceae</taxon>
        <taxon>Clostridium</taxon>
    </lineage>
</organism>
<dbReference type="PROSITE" id="PS01124">
    <property type="entry name" value="HTH_ARAC_FAMILY_2"/>
    <property type="match status" value="1"/>
</dbReference>
<dbReference type="GO" id="GO:0043565">
    <property type="term" value="F:sequence-specific DNA binding"/>
    <property type="evidence" value="ECO:0007669"/>
    <property type="project" value="InterPro"/>
</dbReference>
<feature type="domain" description="HTH araC/xylS-type" evidence="4">
    <location>
        <begin position="1"/>
        <end position="74"/>
    </location>
</feature>
<dbReference type="PRINTS" id="PR00032">
    <property type="entry name" value="HTHARAC"/>
</dbReference>
<dbReference type="SMART" id="SM00342">
    <property type="entry name" value="HTH_ARAC"/>
    <property type="match status" value="1"/>
</dbReference>
<dbReference type="EMBL" id="CAMTCP010000247">
    <property type="protein sequence ID" value="CAI3638022.1"/>
    <property type="molecule type" value="Genomic_DNA"/>
</dbReference>
<evidence type="ECO:0000259" key="4">
    <source>
        <dbReference type="PROSITE" id="PS01124"/>
    </source>
</evidence>
<dbReference type="InterPro" id="IPR018060">
    <property type="entry name" value="HTH_AraC"/>
</dbReference>
<proteinExistence type="predicted"/>
<dbReference type="PANTHER" id="PTHR43280">
    <property type="entry name" value="ARAC-FAMILY TRANSCRIPTIONAL REGULATOR"/>
    <property type="match status" value="1"/>
</dbReference>
<keyword evidence="1" id="KW-0805">Transcription regulation</keyword>
<dbReference type="InterPro" id="IPR020449">
    <property type="entry name" value="Tscrpt_reg_AraC-type_HTH"/>
</dbReference>
<dbReference type="PANTHER" id="PTHR43280:SF2">
    <property type="entry name" value="HTH-TYPE TRANSCRIPTIONAL REGULATOR EXSA"/>
    <property type="match status" value="1"/>
</dbReference>
<evidence type="ECO:0000256" key="3">
    <source>
        <dbReference type="ARBA" id="ARBA00023163"/>
    </source>
</evidence>
<accession>A0AAD1YI85</accession>
<dbReference type="Gene3D" id="1.10.10.60">
    <property type="entry name" value="Homeodomain-like"/>
    <property type="match status" value="2"/>
</dbReference>
<dbReference type="Proteomes" id="UP001189143">
    <property type="component" value="Unassembled WGS sequence"/>
</dbReference>
<dbReference type="Pfam" id="PF12833">
    <property type="entry name" value="HTH_18"/>
    <property type="match status" value="1"/>
</dbReference>
<protein>
    <submittedName>
        <fullName evidence="5">AraC family transcriptional regulator</fullName>
    </submittedName>
</protein>
<reference evidence="5" key="1">
    <citation type="submission" date="2022-10" db="EMBL/GenBank/DDBJ databases">
        <authorList>
            <person name="Aires J."/>
            <person name="Mesa V."/>
        </authorList>
    </citation>
    <scope>NUCLEOTIDE SEQUENCE</scope>
    <source>
        <strain evidence="5">Clostridium neonatale JD116</strain>
    </source>
</reference>
<evidence type="ECO:0000256" key="1">
    <source>
        <dbReference type="ARBA" id="ARBA00023015"/>
    </source>
</evidence>
<comment type="caution">
    <text evidence="5">The sequence shown here is derived from an EMBL/GenBank/DDBJ whole genome shotgun (WGS) entry which is preliminary data.</text>
</comment>
<evidence type="ECO:0000313" key="6">
    <source>
        <dbReference type="Proteomes" id="UP001189143"/>
    </source>
</evidence>
<dbReference type="RefSeq" id="WP_125149371.1">
    <property type="nucleotide sequence ID" value="NZ_CAKJVF010000247.1"/>
</dbReference>